<comment type="similarity">
    <text evidence="1">Belongs to the DinB family.</text>
</comment>
<dbReference type="SUPFAM" id="SSF109854">
    <property type="entry name" value="DinB/YfiT-like putative metalloenzymes"/>
    <property type="match status" value="1"/>
</dbReference>
<keyword evidence="2" id="KW-0479">Metal-binding</keyword>
<dbReference type="Gene3D" id="1.20.120.450">
    <property type="entry name" value="dinb family like domain"/>
    <property type="match status" value="1"/>
</dbReference>
<organism evidence="3 4">
    <name type="scientific">Roseobacter sinensis</name>
    <dbReference type="NCBI Taxonomy" id="2931391"/>
    <lineage>
        <taxon>Bacteria</taxon>
        <taxon>Pseudomonadati</taxon>
        <taxon>Pseudomonadota</taxon>
        <taxon>Alphaproteobacteria</taxon>
        <taxon>Rhodobacterales</taxon>
        <taxon>Roseobacteraceae</taxon>
        <taxon>Roseobacter</taxon>
    </lineage>
</organism>
<keyword evidence="4" id="KW-1185">Reference proteome</keyword>
<dbReference type="InterPro" id="IPR007837">
    <property type="entry name" value="DinB"/>
</dbReference>
<evidence type="ECO:0000313" key="3">
    <source>
        <dbReference type="EMBL" id="MCV3271765.1"/>
    </source>
</evidence>
<dbReference type="Proteomes" id="UP001208690">
    <property type="component" value="Unassembled WGS sequence"/>
</dbReference>
<evidence type="ECO:0000313" key="4">
    <source>
        <dbReference type="Proteomes" id="UP001208690"/>
    </source>
</evidence>
<gene>
    <name evidence="3" type="ORF">MUB52_10025</name>
</gene>
<dbReference type="RefSeq" id="WP_263844083.1">
    <property type="nucleotide sequence ID" value="NZ_JALIEB010000005.1"/>
</dbReference>
<reference evidence="3 4" key="1">
    <citation type="submission" date="2022-04" db="EMBL/GenBank/DDBJ databases">
        <title>Roseobacter sp. WL0113 is a bacterium isolated from neritic sediment.</title>
        <authorList>
            <person name="Wang L."/>
            <person name="He W."/>
            <person name="Zhang D.-F."/>
        </authorList>
    </citation>
    <scope>NUCLEOTIDE SEQUENCE [LARGE SCALE GENOMIC DNA]</scope>
    <source>
        <strain evidence="3 4">WL0113</strain>
    </source>
</reference>
<dbReference type="PANTHER" id="PTHR37302:SF3">
    <property type="entry name" value="DAMAGE-INDUCIBLE PROTEIN DINB"/>
    <property type="match status" value="1"/>
</dbReference>
<dbReference type="InterPro" id="IPR034660">
    <property type="entry name" value="DinB/YfiT-like"/>
</dbReference>
<evidence type="ECO:0000256" key="2">
    <source>
        <dbReference type="ARBA" id="ARBA00022723"/>
    </source>
</evidence>
<evidence type="ECO:0000256" key="1">
    <source>
        <dbReference type="ARBA" id="ARBA00008635"/>
    </source>
</evidence>
<proteinExistence type="inferred from homology"/>
<protein>
    <submittedName>
        <fullName evidence="3">DinB family protein</fullName>
    </submittedName>
</protein>
<accession>A0ABT3BDV8</accession>
<sequence>MTAQAPQPADAFRRMAENNAWANATFYDAARRLPDGRQTDPVPGFFPTLAATLNHIYEVDLYYVDALEQGGKGYTVFEREEVTSLDALAALQASLDRRLIAFCQALTADKLIEMRDTERPGTTIRENVQALLLHLFQHQVHHRGQAHVQLQTLGIAPPQLDDFHLSFERAPTAEAYWR</sequence>
<dbReference type="EMBL" id="JALIEB010000005">
    <property type="protein sequence ID" value="MCV3271765.1"/>
    <property type="molecule type" value="Genomic_DNA"/>
</dbReference>
<dbReference type="PANTHER" id="PTHR37302">
    <property type="entry name" value="SLR1116 PROTEIN"/>
    <property type="match status" value="1"/>
</dbReference>
<comment type="caution">
    <text evidence="3">The sequence shown here is derived from an EMBL/GenBank/DDBJ whole genome shotgun (WGS) entry which is preliminary data.</text>
</comment>
<name>A0ABT3BDV8_9RHOB</name>
<dbReference type="Pfam" id="PF05163">
    <property type="entry name" value="DinB"/>
    <property type="match status" value="1"/>
</dbReference>